<dbReference type="InParanoid" id="B4J6N3"/>
<protein>
    <submittedName>
        <fullName evidence="2">GH21160</fullName>
    </submittedName>
</protein>
<keyword evidence="1" id="KW-0732">Signal</keyword>
<accession>B4J6N3</accession>
<dbReference type="AlphaFoldDB" id="B4J6N3"/>
<evidence type="ECO:0000313" key="2">
    <source>
        <dbReference type="EMBL" id="EDW00936.1"/>
    </source>
</evidence>
<feature type="signal peptide" evidence="1">
    <location>
        <begin position="1"/>
        <end position="18"/>
    </location>
</feature>
<sequence>MNFSIIFLLLSLFAVALAYERPPYRPRPTFRPYSRLVREAIPVDNTLNVETQQL</sequence>
<dbReference type="EMBL" id="CH916367">
    <property type="protein sequence ID" value="EDW00936.1"/>
    <property type="molecule type" value="Genomic_DNA"/>
</dbReference>
<gene>
    <name evidence="2" type="primary">Dgri\GH21160</name>
    <name evidence="2" type="ORF">Dgri_GH21160</name>
</gene>
<evidence type="ECO:0000313" key="3">
    <source>
        <dbReference type="Proteomes" id="UP000001070"/>
    </source>
</evidence>
<reference evidence="2 3" key="1">
    <citation type="journal article" date="2007" name="Nature">
        <title>Evolution of genes and genomes on the Drosophila phylogeny.</title>
        <authorList>
            <consortium name="Drosophila 12 Genomes Consortium"/>
            <person name="Clark A.G."/>
            <person name="Eisen M.B."/>
            <person name="Smith D.R."/>
            <person name="Bergman C.M."/>
            <person name="Oliver B."/>
            <person name="Markow T.A."/>
            <person name="Kaufman T.C."/>
            <person name="Kellis M."/>
            <person name="Gelbart W."/>
            <person name="Iyer V.N."/>
            <person name="Pollard D.A."/>
            <person name="Sackton T.B."/>
            <person name="Larracuente A.M."/>
            <person name="Singh N.D."/>
            <person name="Abad J.P."/>
            <person name="Abt D.N."/>
            <person name="Adryan B."/>
            <person name="Aguade M."/>
            <person name="Akashi H."/>
            <person name="Anderson W.W."/>
            <person name="Aquadro C.F."/>
            <person name="Ardell D.H."/>
            <person name="Arguello R."/>
            <person name="Artieri C.G."/>
            <person name="Barbash D.A."/>
            <person name="Barker D."/>
            <person name="Barsanti P."/>
            <person name="Batterham P."/>
            <person name="Batzoglou S."/>
            <person name="Begun D."/>
            <person name="Bhutkar A."/>
            <person name="Blanco E."/>
            <person name="Bosak S.A."/>
            <person name="Bradley R.K."/>
            <person name="Brand A.D."/>
            <person name="Brent M.R."/>
            <person name="Brooks A.N."/>
            <person name="Brown R.H."/>
            <person name="Butlin R.K."/>
            <person name="Caggese C."/>
            <person name="Calvi B.R."/>
            <person name="Bernardo de Carvalho A."/>
            <person name="Caspi A."/>
            <person name="Castrezana S."/>
            <person name="Celniker S.E."/>
            <person name="Chang J.L."/>
            <person name="Chapple C."/>
            <person name="Chatterji S."/>
            <person name="Chinwalla A."/>
            <person name="Civetta A."/>
            <person name="Clifton S.W."/>
            <person name="Comeron J.M."/>
            <person name="Costello J.C."/>
            <person name="Coyne J.A."/>
            <person name="Daub J."/>
            <person name="David R.G."/>
            <person name="Delcher A.L."/>
            <person name="Delehaunty K."/>
            <person name="Do C.B."/>
            <person name="Ebling H."/>
            <person name="Edwards K."/>
            <person name="Eickbush T."/>
            <person name="Evans J.D."/>
            <person name="Filipski A."/>
            <person name="Findeiss S."/>
            <person name="Freyhult E."/>
            <person name="Fulton L."/>
            <person name="Fulton R."/>
            <person name="Garcia A.C."/>
            <person name="Gardiner A."/>
            <person name="Garfield D.A."/>
            <person name="Garvin B.E."/>
            <person name="Gibson G."/>
            <person name="Gilbert D."/>
            <person name="Gnerre S."/>
            <person name="Godfrey J."/>
            <person name="Good R."/>
            <person name="Gotea V."/>
            <person name="Gravely B."/>
            <person name="Greenberg A.J."/>
            <person name="Griffiths-Jones S."/>
            <person name="Gross S."/>
            <person name="Guigo R."/>
            <person name="Gustafson E.A."/>
            <person name="Haerty W."/>
            <person name="Hahn M.W."/>
            <person name="Halligan D.L."/>
            <person name="Halpern A.L."/>
            <person name="Halter G.M."/>
            <person name="Han M.V."/>
            <person name="Heger A."/>
            <person name="Hillier L."/>
            <person name="Hinrichs A.S."/>
            <person name="Holmes I."/>
            <person name="Hoskins R.A."/>
            <person name="Hubisz M.J."/>
            <person name="Hultmark D."/>
            <person name="Huntley M.A."/>
            <person name="Jaffe D.B."/>
            <person name="Jagadeeshan S."/>
            <person name="Jeck W.R."/>
            <person name="Johnson J."/>
            <person name="Jones C.D."/>
            <person name="Jordan W.C."/>
            <person name="Karpen G.H."/>
            <person name="Kataoka E."/>
            <person name="Keightley P.D."/>
            <person name="Kheradpour P."/>
            <person name="Kirkness E.F."/>
            <person name="Koerich L.B."/>
            <person name="Kristiansen K."/>
            <person name="Kudrna D."/>
            <person name="Kulathinal R.J."/>
            <person name="Kumar S."/>
            <person name="Kwok R."/>
            <person name="Lander E."/>
            <person name="Langley C.H."/>
            <person name="Lapoint R."/>
            <person name="Lazzaro B.P."/>
            <person name="Lee S.J."/>
            <person name="Levesque L."/>
            <person name="Li R."/>
            <person name="Lin C.F."/>
            <person name="Lin M.F."/>
            <person name="Lindblad-Toh K."/>
            <person name="Llopart A."/>
            <person name="Long M."/>
            <person name="Low L."/>
            <person name="Lozovsky E."/>
            <person name="Lu J."/>
            <person name="Luo M."/>
            <person name="Machado C.A."/>
            <person name="Makalowski W."/>
            <person name="Marzo M."/>
            <person name="Matsuda M."/>
            <person name="Matzkin L."/>
            <person name="McAllister B."/>
            <person name="McBride C.S."/>
            <person name="McKernan B."/>
            <person name="McKernan K."/>
            <person name="Mendez-Lago M."/>
            <person name="Minx P."/>
            <person name="Mollenhauer M.U."/>
            <person name="Montooth K."/>
            <person name="Mount S.M."/>
            <person name="Mu X."/>
            <person name="Myers E."/>
            <person name="Negre B."/>
            <person name="Newfeld S."/>
            <person name="Nielsen R."/>
            <person name="Noor M.A."/>
            <person name="O'Grady P."/>
            <person name="Pachter L."/>
            <person name="Papaceit M."/>
            <person name="Parisi M.J."/>
            <person name="Parisi M."/>
            <person name="Parts L."/>
            <person name="Pedersen J.S."/>
            <person name="Pesole G."/>
            <person name="Phillippy A.M."/>
            <person name="Ponting C.P."/>
            <person name="Pop M."/>
            <person name="Porcelli D."/>
            <person name="Powell J.R."/>
            <person name="Prohaska S."/>
            <person name="Pruitt K."/>
            <person name="Puig M."/>
            <person name="Quesneville H."/>
            <person name="Ram K.R."/>
            <person name="Rand D."/>
            <person name="Rasmussen M.D."/>
            <person name="Reed L.K."/>
            <person name="Reenan R."/>
            <person name="Reily A."/>
            <person name="Remington K.A."/>
            <person name="Rieger T.T."/>
            <person name="Ritchie M.G."/>
            <person name="Robin C."/>
            <person name="Rogers Y.H."/>
            <person name="Rohde C."/>
            <person name="Rozas J."/>
            <person name="Rubenfield M.J."/>
            <person name="Ruiz A."/>
            <person name="Russo S."/>
            <person name="Salzberg S.L."/>
            <person name="Sanchez-Gracia A."/>
            <person name="Saranga D.J."/>
            <person name="Sato H."/>
            <person name="Schaeffer S.W."/>
            <person name="Schatz M.C."/>
            <person name="Schlenke T."/>
            <person name="Schwartz R."/>
            <person name="Segarra C."/>
            <person name="Singh R.S."/>
            <person name="Sirot L."/>
            <person name="Sirota M."/>
            <person name="Sisneros N.B."/>
            <person name="Smith C.D."/>
            <person name="Smith T.F."/>
            <person name="Spieth J."/>
            <person name="Stage D.E."/>
            <person name="Stark A."/>
            <person name="Stephan W."/>
            <person name="Strausberg R.L."/>
            <person name="Strempel S."/>
            <person name="Sturgill D."/>
            <person name="Sutton G."/>
            <person name="Sutton G.G."/>
            <person name="Tao W."/>
            <person name="Teichmann S."/>
            <person name="Tobari Y.N."/>
            <person name="Tomimura Y."/>
            <person name="Tsolas J.M."/>
            <person name="Valente V.L."/>
            <person name="Venter E."/>
            <person name="Venter J.C."/>
            <person name="Vicario S."/>
            <person name="Vieira F.G."/>
            <person name="Vilella A.J."/>
            <person name="Villasante A."/>
            <person name="Walenz B."/>
            <person name="Wang J."/>
            <person name="Wasserman M."/>
            <person name="Watts T."/>
            <person name="Wilson D."/>
            <person name="Wilson R.K."/>
            <person name="Wing R.A."/>
            <person name="Wolfner M.F."/>
            <person name="Wong A."/>
            <person name="Wong G.K."/>
            <person name="Wu C.I."/>
            <person name="Wu G."/>
            <person name="Yamamoto D."/>
            <person name="Yang H.P."/>
            <person name="Yang S.P."/>
            <person name="Yorke J.A."/>
            <person name="Yoshida K."/>
            <person name="Zdobnov E."/>
            <person name="Zhang P."/>
            <person name="Zhang Y."/>
            <person name="Zimin A.V."/>
            <person name="Baldwin J."/>
            <person name="Abdouelleil A."/>
            <person name="Abdulkadir J."/>
            <person name="Abebe A."/>
            <person name="Abera B."/>
            <person name="Abreu J."/>
            <person name="Acer S.C."/>
            <person name="Aftuck L."/>
            <person name="Alexander A."/>
            <person name="An P."/>
            <person name="Anderson E."/>
            <person name="Anderson S."/>
            <person name="Arachi H."/>
            <person name="Azer M."/>
            <person name="Bachantsang P."/>
            <person name="Barry A."/>
            <person name="Bayul T."/>
            <person name="Berlin A."/>
            <person name="Bessette D."/>
            <person name="Bloom T."/>
            <person name="Blye J."/>
            <person name="Boguslavskiy L."/>
            <person name="Bonnet C."/>
            <person name="Boukhgalter B."/>
            <person name="Bourzgui I."/>
            <person name="Brown A."/>
            <person name="Cahill P."/>
            <person name="Channer S."/>
            <person name="Cheshatsang Y."/>
            <person name="Chuda L."/>
            <person name="Citroen M."/>
            <person name="Collymore A."/>
            <person name="Cooke P."/>
            <person name="Costello M."/>
            <person name="D'Aco K."/>
            <person name="Daza R."/>
            <person name="De Haan G."/>
            <person name="DeGray S."/>
            <person name="DeMaso C."/>
            <person name="Dhargay N."/>
            <person name="Dooley K."/>
            <person name="Dooley E."/>
            <person name="Doricent M."/>
            <person name="Dorje P."/>
            <person name="Dorjee K."/>
            <person name="Dupes A."/>
            <person name="Elong R."/>
            <person name="Falk J."/>
            <person name="Farina A."/>
            <person name="Faro S."/>
            <person name="Ferguson D."/>
            <person name="Fisher S."/>
            <person name="Foley C.D."/>
            <person name="Franke A."/>
            <person name="Friedrich D."/>
            <person name="Gadbois L."/>
            <person name="Gearin G."/>
            <person name="Gearin C.R."/>
            <person name="Giannoukos G."/>
            <person name="Goode T."/>
            <person name="Graham J."/>
            <person name="Grandbois E."/>
            <person name="Grewal S."/>
            <person name="Gyaltsen K."/>
            <person name="Hafez N."/>
            <person name="Hagos B."/>
            <person name="Hall J."/>
            <person name="Henson C."/>
            <person name="Hollinger A."/>
            <person name="Honan T."/>
            <person name="Huard M.D."/>
            <person name="Hughes L."/>
            <person name="Hurhula B."/>
            <person name="Husby M.E."/>
            <person name="Kamat A."/>
            <person name="Kanga B."/>
            <person name="Kashin S."/>
            <person name="Khazanovich D."/>
            <person name="Kisner P."/>
            <person name="Lance K."/>
            <person name="Lara M."/>
            <person name="Lee W."/>
            <person name="Lennon N."/>
            <person name="Letendre F."/>
            <person name="LeVine R."/>
            <person name="Lipovsky A."/>
            <person name="Liu X."/>
            <person name="Liu J."/>
            <person name="Liu S."/>
            <person name="Lokyitsang T."/>
            <person name="Lokyitsang Y."/>
            <person name="Lubonja R."/>
            <person name="Lui A."/>
            <person name="MacDonald P."/>
            <person name="Magnisalis V."/>
            <person name="Maru K."/>
            <person name="Matthews C."/>
            <person name="McCusker W."/>
            <person name="McDonough S."/>
            <person name="Mehta T."/>
            <person name="Meldrim J."/>
            <person name="Meneus L."/>
            <person name="Mihai O."/>
            <person name="Mihalev A."/>
            <person name="Mihova T."/>
            <person name="Mittelman R."/>
            <person name="Mlenga V."/>
            <person name="Montmayeur A."/>
            <person name="Mulrain L."/>
            <person name="Navidi A."/>
            <person name="Naylor J."/>
            <person name="Negash T."/>
            <person name="Nguyen T."/>
            <person name="Nguyen N."/>
            <person name="Nicol R."/>
            <person name="Norbu C."/>
            <person name="Norbu N."/>
            <person name="Novod N."/>
            <person name="O'Neill B."/>
            <person name="Osman S."/>
            <person name="Markiewicz E."/>
            <person name="Oyono O.L."/>
            <person name="Patti C."/>
            <person name="Phunkhang P."/>
            <person name="Pierre F."/>
            <person name="Priest M."/>
            <person name="Raghuraman S."/>
            <person name="Rege F."/>
            <person name="Reyes R."/>
            <person name="Rise C."/>
            <person name="Rogov P."/>
            <person name="Ross K."/>
            <person name="Ryan E."/>
            <person name="Settipalli S."/>
            <person name="Shea T."/>
            <person name="Sherpa N."/>
            <person name="Shi L."/>
            <person name="Shih D."/>
            <person name="Sparrow T."/>
            <person name="Spaulding J."/>
            <person name="Stalker J."/>
            <person name="Stange-Thomann N."/>
            <person name="Stavropoulos S."/>
            <person name="Stone C."/>
            <person name="Strader C."/>
            <person name="Tesfaye S."/>
            <person name="Thomson T."/>
            <person name="Thoulutsang Y."/>
            <person name="Thoulutsang D."/>
            <person name="Topham K."/>
            <person name="Topping I."/>
            <person name="Tsamla T."/>
            <person name="Vassiliev H."/>
            <person name="Vo A."/>
            <person name="Wangchuk T."/>
            <person name="Wangdi T."/>
            <person name="Weiand M."/>
            <person name="Wilkinson J."/>
            <person name="Wilson A."/>
            <person name="Yadav S."/>
            <person name="Young G."/>
            <person name="Yu Q."/>
            <person name="Zembek L."/>
            <person name="Zhong D."/>
            <person name="Zimmer A."/>
            <person name="Zwirko Z."/>
            <person name="Jaffe D.B."/>
            <person name="Alvarez P."/>
            <person name="Brockman W."/>
            <person name="Butler J."/>
            <person name="Chin C."/>
            <person name="Gnerre S."/>
            <person name="Grabherr M."/>
            <person name="Kleber M."/>
            <person name="Mauceli E."/>
            <person name="MacCallum I."/>
        </authorList>
    </citation>
    <scope>NUCLEOTIDE SEQUENCE [LARGE SCALE GENOMIC DNA]</scope>
    <source>
        <strain evidence="3">Tucson 15287-2541.00</strain>
    </source>
</reference>
<dbReference type="Proteomes" id="UP000001070">
    <property type="component" value="Unassembled WGS sequence"/>
</dbReference>
<name>B4J6N3_DROGR</name>
<dbReference type="HOGENOM" id="CLU_3052523_0_0_1"/>
<feature type="chain" id="PRO_5002811535" evidence="1">
    <location>
        <begin position="19"/>
        <end position="54"/>
    </location>
</feature>
<organism evidence="3">
    <name type="scientific">Drosophila grimshawi</name>
    <name type="common">Hawaiian fruit fly</name>
    <name type="synonym">Idiomyia grimshawi</name>
    <dbReference type="NCBI Taxonomy" id="7222"/>
    <lineage>
        <taxon>Eukaryota</taxon>
        <taxon>Metazoa</taxon>
        <taxon>Ecdysozoa</taxon>
        <taxon>Arthropoda</taxon>
        <taxon>Hexapoda</taxon>
        <taxon>Insecta</taxon>
        <taxon>Pterygota</taxon>
        <taxon>Neoptera</taxon>
        <taxon>Endopterygota</taxon>
        <taxon>Diptera</taxon>
        <taxon>Brachycera</taxon>
        <taxon>Muscomorpha</taxon>
        <taxon>Ephydroidea</taxon>
        <taxon>Drosophilidae</taxon>
        <taxon>Drosophila</taxon>
        <taxon>Hawaiian Drosophila</taxon>
    </lineage>
</organism>
<evidence type="ECO:0000256" key="1">
    <source>
        <dbReference type="SAM" id="SignalP"/>
    </source>
</evidence>
<proteinExistence type="predicted"/>
<keyword evidence="3" id="KW-1185">Reference proteome</keyword>